<dbReference type="AlphaFoldDB" id="B3PIR4"/>
<evidence type="ECO:0000313" key="2">
    <source>
        <dbReference type="EMBL" id="ACE85907.1"/>
    </source>
</evidence>
<dbReference type="RefSeq" id="WP_012489359.1">
    <property type="nucleotide sequence ID" value="NC_010995.1"/>
</dbReference>
<dbReference type="KEGG" id="cja:CJA_3796"/>
<protein>
    <submittedName>
        <fullName evidence="2">Uncharacterized protein</fullName>
    </submittedName>
</protein>
<dbReference type="EMBL" id="CP000934">
    <property type="protein sequence ID" value="ACE85907.1"/>
    <property type="molecule type" value="Genomic_DNA"/>
</dbReference>
<evidence type="ECO:0000313" key="3">
    <source>
        <dbReference type="Proteomes" id="UP000001036"/>
    </source>
</evidence>
<sequence length="101" mass="11389">MNYQEFQRHVSKAGLKIHELAELLKMNRSSISNYAKKGEVPAHLAVIAALLGEMKEKEIDFQQVISRIEFAAKSPRGAGHNKFGGNKQQSLELENKIQKNK</sequence>
<dbReference type="STRING" id="498211.CJA_3796"/>
<proteinExistence type="predicted"/>
<dbReference type="HOGENOM" id="CLU_171761_0_0_6"/>
<keyword evidence="3" id="KW-1185">Reference proteome</keyword>
<feature type="region of interest" description="Disordered" evidence="1">
    <location>
        <begin position="75"/>
        <end position="101"/>
    </location>
</feature>
<evidence type="ECO:0000256" key="1">
    <source>
        <dbReference type="SAM" id="MobiDB-lite"/>
    </source>
</evidence>
<dbReference type="Proteomes" id="UP000001036">
    <property type="component" value="Chromosome"/>
</dbReference>
<organism evidence="2 3">
    <name type="scientific">Cellvibrio japonicus (strain Ueda107)</name>
    <name type="common">Pseudomonas fluorescens subsp. cellulosa</name>
    <dbReference type="NCBI Taxonomy" id="498211"/>
    <lineage>
        <taxon>Bacteria</taxon>
        <taxon>Pseudomonadati</taxon>
        <taxon>Pseudomonadota</taxon>
        <taxon>Gammaproteobacteria</taxon>
        <taxon>Cellvibrionales</taxon>
        <taxon>Cellvibrionaceae</taxon>
        <taxon>Cellvibrio</taxon>
    </lineage>
</organism>
<reference evidence="2 3" key="1">
    <citation type="journal article" date="2008" name="J. Bacteriol.">
        <title>Insights into plant cell wall degradation from the genome sequence of the soil bacterium Cellvibrio japonicus.</title>
        <authorList>
            <person name="Deboy R.T."/>
            <person name="Mongodin E.F."/>
            <person name="Fouts D.E."/>
            <person name="Tailford L.E."/>
            <person name="Khouri H."/>
            <person name="Emerson J.B."/>
            <person name="Mohamoud Y."/>
            <person name="Watkins K."/>
            <person name="Henrissat B."/>
            <person name="Gilbert H.J."/>
            <person name="Nelson K.E."/>
        </authorList>
    </citation>
    <scope>NUCLEOTIDE SEQUENCE [LARGE SCALE GENOMIC DNA]</scope>
    <source>
        <strain evidence="2 3">Ueda107</strain>
    </source>
</reference>
<dbReference type="eggNOG" id="ENOG5033262">
    <property type="taxonomic scope" value="Bacteria"/>
</dbReference>
<gene>
    <name evidence="2" type="ordered locus">CJA_3796</name>
</gene>
<accession>B3PIR4</accession>
<name>B3PIR4_CELJU</name>
<dbReference type="OrthoDB" id="8907865at2"/>